<evidence type="ECO:0000313" key="1">
    <source>
        <dbReference type="EMBL" id="QJA95288.1"/>
    </source>
</evidence>
<dbReference type="AlphaFoldDB" id="A0A6M3LR44"/>
<name>A0A6M3LR44_9ZZZZ</name>
<gene>
    <name evidence="1" type="ORF">MM415B05486_0003</name>
</gene>
<sequence>MDNVLFFHGKTIDGRRFTIAGQFTRKGAVVKKDILLLGASLCSKKDIFIKRVGRCKAAGRIFSKNSKGHSKLPLKGVEKGHEIKAFIDYVVQFNIFKSKYLQKNFNL</sequence>
<accession>A0A6M3LR44</accession>
<reference evidence="1" key="1">
    <citation type="submission" date="2020-03" db="EMBL/GenBank/DDBJ databases">
        <title>The deep terrestrial virosphere.</title>
        <authorList>
            <person name="Holmfeldt K."/>
            <person name="Nilsson E."/>
            <person name="Simone D."/>
            <person name="Lopez-Fernandez M."/>
            <person name="Wu X."/>
            <person name="de Brujin I."/>
            <person name="Lundin D."/>
            <person name="Andersson A."/>
            <person name="Bertilsson S."/>
            <person name="Dopson M."/>
        </authorList>
    </citation>
    <scope>NUCLEOTIDE SEQUENCE</scope>
    <source>
        <strain evidence="1">MM415B05486</strain>
    </source>
</reference>
<protein>
    <submittedName>
        <fullName evidence="1">Uncharacterized protein</fullName>
    </submittedName>
</protein>
<proteinExistence type="predicted"/>
<dbReference type="EMBL" id="MT143302">
    <property type="protein sequence ID" value="QJA95288.1"/>
    <property type="molecule type" value="Genomic_DNA"/>
</dbReference>
<organism evidence="1">
    <name type="scientific">viral metagenome</name>
    <dbReference type="NCBI Taxonomy" id="1070528"/>
    <lineage>
        <taxon>unclassified sequences</taxon>
        <taxon>metagenomes</taxon>
        <taxon>organismal metagenomes</taxon>
    </lineage>
</organism>